<dbReference type="InterPro" id="IPR029058">
    <property type="entry name" value="AB_hydrolase_fold"/>
</dbReference>
<reference evidence="3 4" key="1">
    <citation type="submission" date="2018-05" db="EMBL/GenBank/DDBJ databases">
        <title>Genome sequencing and assembly of the regulated plant pathogen Lachnellula willkommii and related sister species for the development of diagnostic species identification markers.</title>
        <authorList>
            <person name="Giroux E."/>
            <person name="Bilodeau G."/>
        </authorList>
    </citation>
    <scope>NUCLEOTIDE SEQUENCE [LARGE SCALE GENOMIC DNA]</scope>
    <source>
        <strain evidence="3 4">CBS 268.59</strain>
    </source>
</reference>
<dbReference type="InterPro" id="IPR005645">
    <property type="entry name" value="FSH-like_dom"/>
</dbReference>
<dbReference type="AlphaFoldDB" id="A0A8T9BYP3"/>
<name>A0A8T9BYP3_9HELO</name>
<dbReference type="Gene3D" id="3.40.50.1820">
    <property type="entry name" value="alpha/beta hydrolase"/>
    <property type="match status" value="1"/>
</dbReference>
<evidence type="ECO:0000313" key="3">
    <source>
        <dbReference type="EMBL" id="TVY71294.1"/>
    </source>
</evidence>
<accession>A0A8T9BYP3</accession>
<comment type="caution">
    <text evidence="3">The sequence shown here is derived from an EMBL/GenBank/DDBJ whole genome shotgun (WGS) entry which is preliminary data.</text>
</comment>
<evidence type="ECO:0000256" key="1">
    <source>
        <dbReference type="ARBA" id="ARBA00022801"/>
    </source>
</evidence>
<dbReference type="Proteomes" id="UP000469558">
    <property type="component" value="Unassembled WGS sequence"/>
</dbReference>
<keyword evidence="1" id="KW-0378">Hydrolase</keyword>
<dbReference type="InterPro" id="IPR050593">
    <property type="entry name" value="LovG"/>
</dbReference>
<dbReference type="Pfam" id="PF03959">
    <property type="entry name" value="FSH1"/>
    <property type="match status" value="1"/>
</dbReference>
<organism evidence="3 4">
    <name type="scientific">Lachnellula suecica</name>
    <dbReference type="NCBI Taxonomy" id="602035"/>
    <lineage>
        <taxon>Eukaryota</taxon>
        <taxon>Fungi</taxon>
        <taxon>Dikarya</taxon>
        <taxon>Ascomycota</taxon>
        <taxon>Pezizomycotina</taxon>
        <taxon>Leotiomycetes</taxon>
        <taxon>Helotiales</taxon>
        <taxon>Lachnaceae</taxon>
        <taxon>Lachnellula</taxon>
    </lineage>
</organism>
<proteinExistence type="predicted"/>
<dbReference type="SUPFAM" id="SSF53474">
    <property type="entry name" value="alpha/beta-Hydrolases"/>
    <property type="match status" value="1"/>
</dbReference>
<protein>
    <submittedName>
        <fullName evidence="3">Esterase FUS5</fullName>
    </submittedName>
</protein>
<dbReference type="EMBL" id="QGMK01001280">
    <property type="protein sequence ID" value="TVY71294.1"/>
    <property type="molecule type" value="Genomic_DNA"/>
</dbReference>
<feature type="domain" description="Serine hydrolase" evidence="2">
    <location>
        <begin position="2"/>
        <end position="234"/>
    </location>
</feature>
<keyword evidence="4" id="KW-1185">Reference proteome</keyword>
<dbReference type="GO" id="GO:0005634">
    <property type="term" value="C:nucleus"/>
    <property type="evidence" value="ECO:0007669"/>
    <property type="project" value="TreeGrafter"/>
</dbReference>
<sequence length="250" mass="28288">MKWLCCPGAYGSIENFKVQLAPFVKEFEGDNVEFHFTQGENTCEPPPGFDEYFGPGPHYRFMNYDGLRDNDVLERIRDFPEGEVPEDVLRELFPSEDKATFVQKSVSDALAALYRTVEKYGPFDGIIGYSEGTVIAGTLILDEKRRLEEEGRERQFKQAIFFNGWPPMQPKDGTVVLSDQSEQVIDIPTLHCVGADDPYLHGAMALYNVCDEDTAILFDHGKGHTIPRDTQTLKELGDSIRNMETADFDI</sequence>
<dbReference type="GO" id="GO:0016787">
    <property type="term" value="F:hydrolase activity"/>
    <property type="evidence" value="ECO:0007669"/>
    <property type="project" value="UniProtKB-KW"/>
</dbReference>
<dbReference type="GO" id="GO:0019748">
    <property type="term" value="P:secondary metabolic process"/>
    <property type="evidence" value="ECO:0007669"/>
    <property type="project" value="TreeGrafter"/>
</dbReference>
<evidence type="ECO:0000313" key="4">
    <source>
        <dbReference type="Proteomes" id="UP000469558"/>
    </source>
</evidence>
<dbReference type="PANTHER" id="PTHR48070">
    <property type="entry name" value="ESTERASE OVCA2"/>
    <property type="match status" value="1"/>
</dbReference>
<dbReference type="PANTHER" id="PTHR48070:SF4">
    <property type="entry name" value="ESTERASE ALNB"/>
    <property type="match status" value="1"/>
</dbReference>
<gene>
    <name evidence="3" type="primary">FUS5_0</name>
    <name evidence="3" type="ORF">LSUE1_G007413</name>
</gene>
<dbReference type="GO" id="GO:0005737">
    <property type="term" value="C:cytoplasm"/>
    <property type="evidence" value="ECO:0007669"/>
    <property type="project" value="TreeGrafter"/>
</dbReference>
<dbReference type="OrthoDB" id="414698at2759"/>
<evidence type="ECO:0000259" key="2">
    <source>
        <dbReference type="Pfam" id="PF03959"/>
    </source>
</evidence>